<name>A0AAV4DBY8_9GAST</name>
<accession>A0AAV4DBY8</accession>
<protein>
    <recommendedName>
        <fullName evidence="4">Hyphally-regulated cell wall protein N-terminal domain-containing protein</fullName>
    </recommendedName>
</protein>
<evidence type="ECO:0000313" key="3">
    <source>
        <dbReference type="Proteomes" id="UP000735302"/>
    </source>
</evidence>
<comment type="caution">
    <text evidence="2">The sequence shown here is derived from an EMBL/GenBank/DDBJ whole genome shotgun (WGS) entry which is preliminary data.</text>
</comment>
<feature type="signal peptide" evidence="1">
    <location>
        <begin position="1"/>
        <end position="19"/>
    </location>
</feature>
<dbReference type="Proteomes" id="UP000735302">
    <property type="component" value="Unassembled WGS sequence"/>
</dbReference>
<proteinExistence type="predicted"/>
<evidence type="ECO:0000256" key="1">
    <source>
        <dbReference type="SAM" id="SignalP"/>
    </source>
</evidence>
<gene>
    <name evidence="2" type="ORF">PoB_006806000</name>
</gene>
<evidence type="ECO:0008006" key="4">
    <source>
        <dbReference type="Google" id="ProtNLM"/>
    </source>
</evidence>
<keyword evidence="3" id="KW-1185">Reference proteome</keyword>
<evidence type="ECO:0000313" key="2">
    <source>
        <dbReference type="EMBL" id="GFO41555.1"/>
    </source>
</evidence>
<organism evidence="2 3">
    <name type="scientific">Plakobranchus ocellatus</name>
    <dbReference type="NCBI Taxonomy" id="259542"/>
    <lineage>
        <taxon>Eukaryota</taxon>
        <taxon>Metazoa</taxon>
        <taxon>Spiralia</taxon>
        <taxon>Lophotrochozoa</taxon>
        <taxon>Mollusca</taxon>
        <taxon>Gastropoda</taxon>
        <taxon>Heterobranchia</taxon>
        <taxon>Euthyneura</taxon>
        <taxon>Panpulmonata</taxon>
        <taxon>Sacoglossa</taxon>
        <taxon>Placobranchoidea</taxon>
        <taxon>Plakobranchidae</taxon>
        <taxon>Plakobranchus</taxon>
    </lineage>
</organism>
<sequence length="179" mass="20065">MQPIFAYIAAATLLATVLGVQFRHPQNFNVSNIITGKITLNFNNNAFLLESRSANSEFILIDLNNGRVYLHMKNGSCIYFENEDLKAFDSVPPADLQPSGGRCNRGLEVSIEGAEFEFKTFEIGSGDDCYVEYFVLNSNGSRVHTHDSYFLDSVRTADVLHVRDTLFRVQAAGCTQKFY</sequence>
<dbReference type="EMBL" id="BLXT01007705">
    <property type="protein sequence ID" value="GFO41555.1"/>
    <property type="molecule type" value="Genomic_DNA"/>
</dbReference>
<dbReference type="AlphaFoldDB" id="A0AAV4DBY8"/>
<feature type="chain" id="PRO_5043797509" description="Hyphally-regulated cell wall protein N-terminal domain-containing protein" evidence="1">
    <location>
        <begin position="20"/>
        <end position="179"/>
    </location>
</feature>
<keyword evidence="1" id="KW-0732">Signal</keyword>
<reference evidence="2 3" key="1">
    <citation type="journal article" date="2021" name="Elife">
        <title>Chloroplast acquisition without the gene transfer in kleptoplastic sea slugs, Plakobranchus ocellatus.</title>
        <authorList>
            <person name="Maeda T."/>
            <person name="Takahashi S."/>
            <person name="Yoshida T."/>
            <person name="Shimamura S."/>
            <person name="Takaki Y."/>
            <person name="Nagai Y."/>
            <person name="Toyoda A."/>
            <person name="Suzuki Y."/>
            <person name="Arimoto A."/>
            <person name="Ishii H."/>
            <person name="Satoh N."/>
            <person name="Nishiyama T."/>
            <person name="Hasebe M."/>
            <person name="Maruyama T."/>
            <person name="Minagawa J."/>
            <person name="Obokata J."/>
            <person name="Shigenobu S."/>
        </authorList>
    </citation>
    <scope>NUCLEOTIDE SEQUENCE [LARGE SCALE GENOMIC DNA]</scope>
</reference>